<evidence type="ECO:0000256" key="3">
    <source>
        <dbReference type="ARBA" id="ARBA00008684"/>
    </source>
</evidence>
<dbReference type="PROSITE" id="PS00107">
    <property type="entry name" value="PROTEIN_KINASE_ATP"/>
    <property type="match status" value="1"/>
</dbReference>
<evidence type="ECO:0000256" key="10">
    <source>
        <dbReference type="ARBA" id="ARBA00022777"/>
    </source>
</evidence>
<evidence type="ECO:0000256" key="1">
    <source>
        <dbReference type="ARBA" id="ARBA00004236"/>
    </source>
</evidence>
<evidence type="ECO:0000256" key="7">
    <source>
        <dbReference type="ARBA" id="ARBA00022729"/>
    </source>
</evidence>
<feature type="binding site" evidence="16">
    <location>
        <position position="713"/>
    </location>
    <ligand>
        <name>ATP</name>
        <dbReference type="ChEBI" id="CHEBI:30616"/>
    </ligand>
</feature>
<evidence type="ECO:0000256" key="15">
    <source>
        <dbReference type="ARBA" id="ARBA00023180"/>
    </source>
</evidence>
<dbReference type="InterPro" id="IPR000719">
    <property type="entry name" value="Prot_kinase_dom"/>
</dbReference>
<dbReference type="Gene3D" id="1.10.510.10">
    <property type="entry name" value="Transferase(Phosphotransferase) domain 1"/>
    <property type="match status" value="1"/>
</dbReference>
<dbReference type="Pfam" id="PF23598">
    <property type="entry name" value="LRR_14"/>
    <property type="match status" value="1"/>
</dbReference>
<dbReference type="PANTHER" id="PTHR48053">
    <property type="entry name" value="LEUCINE RICH REPEAT FAMILY PROTEIN, EXPRESSED"/>
    <property type="match status" value="1"/>
</dbReference>
<dbReference type="PROSITE" id="PS00108">
    <property type="entry name" value="PROTEIN_KINASE_ST"/>
    <property type="match status" value="1"/>
</dbReference>
<keyword evidence="11 16" id="KW-0067">ATP-binding</keyword>
<name>A0ABQ9MC14_HEVBR</name>
<accession>A0ABQ9MC14</accession>
<feature type="transmembrane region" description="Helical" evidence="17">
    <location>
        <begin position="629"/>
        <end position="652"/>
    </location>
</feature>
<feature type="chain" id="PRO_5045868752" description="Protein kinase domain-containing protein" evidence="18">
    <location>
        <begin position="27"/>
        <end position="993"/>
    </location>
</feature>
<dbReference type="PANTHER" id="PTHR48053:SF159">
    <property type="entry name" value="PROTEIN KINASE DOMAIN-CONTAINING PROTEIN"/>
    <property type="match status" value="1"/>
</dbReference>
<keyword evidence="7 18" id="KW-0732">Signal</keyword>
<sequence length="993" mass="109720">MTSICFKNSLLLLCFVSLCSSSLVFSLDVDAEILIRVKNAMLDDPNGNLSDWVETTDQNPCKWTGITCDSQNNQSVVSIDLSGFGISGGFPTGFCRIWTLQNLSLADNFFNGTLTYRAVSPCSHLHALILAGNVFVGELPDFLQDFDNLLVLDLSRNNFTGDIPASYGRLQSLKVLCLAANLLSGSIPWFLTNLSELTRLELAYNPFKPSPLPKDIGNLSKLENLFLASTNLNGEIPDSIGKLWSLYNLDLSNNFITGKIPVSISQLKSIEQIELFNNQLYGELPESLSNLTSLLKFDASQNNLTGNLPEKIAAMQLQSLNLNDNHFTGEIPEVLALNPNLSELKIFNNSFTGKLPANLGRYSDLENFDVSTNNFSGELPQYLCHRNKLQTVITFRNRFSGSLPETLSECSSLNYVRIADNELSGPVPIKFWGLHTFLLELSNNKFEGPISPSISGARGLTRLLISGNNFSGKLPAEMCELHEVIEINLGRNQFEGELPSCITELKKLQKLDMQENMFSGEIPSSVGSLRDLTELNLSRNRLCGKIPPGLGNLPVLTCLDLSDNLLIGEIPMELTKLKLNEFNVSDNRLYGKVPSIFTNALYLPSLLGNPDLCSPDFKPLPPCSKPEPATLYTVAILAICVLIFVGSLIWFFKAKTLFVRKPKPPYKVTAFQRVGFTEEDIFPLLTKQNLIGSGGSGQVYKVTLKTGQIVAVKRLRGGTQKPETESAFRSEVETLGRVRHGNIVKLLMCCSGEEFRILAYEYMVNGSLGDVLHGEKGGGLLNWPRRFAVALGAAQGLAYLHHDCVPPIVHRDVKSNNILLDEQMRPKVADFGLAKTLQSEVGESDVAMSRIAGSYGYIAPEYAYTLKVTEKSDVYSFGVVLMELITGKRPIDSCFGENKDIVKWVTEATLSSLPEQASENDSGTCCTGDHLKEIIDPKMDQSTCNFEEIEKVLNVALLCTSAFPINRPSMRRVVELLKDQKFARPKYDAYENC</sequence>
<dbReference type="InterPro" id="IPR001611">
    <property type="entry name" value="Leu-rich_rpt"/>
</dbReference>
<dbReference type="InterPro" id="IPR013210">
    <property type="entry name" value="LRR_N_plant-typ"/>
</dbReference>
<protein>
    <recommendedName>
        <fullName evidence="19">Protein kinase domain-containing protein</fullName>
    </recommendedName>
</protein>
<evidence type="ECO:0000256" key="14">
    <source>
        <dbReference type="ARBA" id="ARBA00023170"/>
    </source>
</evidence>
<comment type="subcellular location">
    <subcellularLocation>
        <location evidence="1">Cell membrane</location>
    </subcellularLocation>
    <subcellularLocation>
        <location evidence="2">Membrane</location>
        <topology evidence="2">Single-pass type I membrane protein</topology>
    </subcellularLocation>
</comment>
<keyword evidence="10" id="KW-0418">Kinase</keyword>
<dbReference type="SUPFAM" id="SSF56112">
    <property type="entry name" value="Protein kinase-like (PK-like)"/>
    <property type="match status" value="1"/>
</dbReference>
<evidence type="ECO:0000256" key="18">
    <source>
        <dbReference type="SAM" id="SignalP"/>
    </source>
</evidence>
<comment type="caution">
    <text evidence="20">The sequence shown here is derived from an EMBL/GenBank/DDBJ whole genome shotgun (WGS) entry which is preliminary data.</text>
</comment>
<keyword evidence="9 16" id="KW-0547">Nucleotide-binding</keyword>
<keyword evidence="13 17" id="KW-0472">Membrane</keyword>
<evidence type="ECO:0000256" key="5">
    <source>
        <dbReference type="ARBA" id="ARBA00022679"/>
    </source>
</evidence>
<evidence type="ECO:0000256" key="13">
    <source>
        <dbReference type="ARBA" id="ARBA00023136"/>
    </source>
</evidence>
<keyword evidence="4" id="KW-0433">Leucine-rich repeat</keyword>
<keyword evidence="5" id="KW-0808">Transferase</keyword>
<keyword evidence="15" id="KW-0325">Glycoprotein</keyword>
<dbReference type="InterPro" id="IPR055414">
    <property type="entry name" value="LRR_R13L4/SHOC2-like"/>
</dbReference>
<evidence type="ECO:0000256" key="8">
    <source>
        <dbReference type="ARBA" id="ARBA00022737"/>
    </source>
</evidence>
<proteinExistence type="inferred from homology"/>
<dbReference type="SMART" id="SM00220">
    <property type="entry name" value="S_TKc"/>
    <property type="match status" value="1"/>
</dbReference>
<evidence type="ECO:0000256" key="4">
    <source>
        <dbReference type="ARBA" id="ARBA00022614"/>
    </source>
</evidence>
<evidence type="ECO:0000259" key="19">
    <source>
        <dbReference type="PROSITE" id="PS50011"/>
    </source>
</evidence>
<organism evidence="20 21">
    <name type="scientific">Hevea brasiliensis</name>
    <name type="common">Para rubber tree</name>
    <name type="synonym">Siphonia brasiliensis</name>
    <dbReference type="NCBI Taxonomy" id="3981"/>
    <lineage>
        <taxon>Eukaryota</taxon>
        <taxon>Viridiplantae</taxon>
        <taxon>Streptophyta</taxon>
        <taxon>Embryophyta</taxon>
        <taxon>Tracheophyta</taxon>
        <taxon>Spermatophyta</taxon>
        <taxon>Magnoliopsida</taxon>
        <taxon>eudicotyledons</taxon>
        <taxon>Gunneridae</taxon>
        <taxon>Pentapetalae</taxon>
        <taxon>rosids</taxon>
        <taxon>fabids</taxon>
        <taxon>Malpighiales</taxon>
        <taxon>Euphorbiaceae</taxon>
        <taxon>Crotonoideae</taxon>
        <taxon>Micrandreae</taxon>
        <taxon>Hevea</taxon>
    </lineage>
</organism>
<evidence type="ECO:0000256" key="2">
    <source>
        <dbReference type="ARBA" id="ARBA00004479"/>
    </source>
</evidence>
<evidence type="ECO:0000256" key="6">
    <source>
        <dbReference type="ARBA" id="ARBA00022692"/>
    </source>
</evidence>
<evidence type="ECO:0000256" key="16">
    <source>
        <dbReference type="PROSITE-ProRule" id="PRU10141"/>
    </source>
</evidence>
<reference evidence="20" key="1">
    <citation type="journal article" date="2023" name="Plant Biotechnol. J.">
        <title>Chromosome-level wild Hevea brasiliensis genome provides new tools for genomic-assisted breeding and valuable loci to elevate rubber yield.</title>
        <authorList>
            <person name="Cheng H."/>
            <person name="Song X."/>
            <person name="Hu Y."/>
            <person name="Wu T."/>
            <person name="Yang Q."/>
            <person name="An Z."/>
            <person name="Feng S."/>
            <person name="Deng Z."/>
            <person name="Wu W."/>
            <person name="Zeng X."/>
            <person name="Tu M."/>
            <person name="Wang X."/>
            <person name="Huang H."/>
        </authorList>
    </citation>
    <scope>NUCLEOTIDE SEQUENCE</scope>
    <source>
        <strain evidence="20">MT/VB/25A 57/8</strain>
    </source>
</reference>
<dbReference type="Pfam" id="PF00560">
    <property type="entry name" value="LRR_1"/>
    <property type="match status" value="5"/>
</dbReference>
<keyword evidence="8" id="KW-0677">Repeat</keyword>
<keyword evidence="12 17" id="KW-1133">Transmembrane helix</keyword>
<evidence type="ECO:0000256" key="11">
    <source>
        <dbReference type="ARBA" id="ARBA00022840"/>
    </source>
</evidence>
<dbReference type="InterPro" id="IPR032675">
    <property type="entry name" value="LRR_dom_sf"/>
</dbReference>
<dbReference type="Gene3D" id="3.80.10.10">
    <property type="entry name" value="Ribonuclease Inhibitor"/>
    <property type="match status" value="2"/>
</dbReference>
<feature type="signal peptide" evidence="18">
    <location>
        <begin position="1"/>
        <end position="26"/>
    </location>
</feature>
<keyword evidence="14" id="KW-0675">Receptor</keyword>
<feature type="domain" description="Protein kinase" evidence="19">
    <location>
        <begin position="685"/>
        <end position="983"/>
    </location>
</feature>
<dbReference type="Pfam" id="PF00069">
    <property type="entry name" value="Pkinase"/>
    <property type="match status" value="1"/>
</dbReference>
<dbReference type="InterPro" id="IPR017441">
    <property type="entry name" value="Protein_kinase_ATP_BS"/>
</dbReference>
<dbReference type="InterPro" id="IPR008271">
    <property type="entry name" value="Ser/Thr_kinase_AS"/>
</dbReference>
<keyword evidence="21" id="KW-1185">Reference proteome</keyword>
<comment type="similarity">
    <text evidence="3">Belongs to the protein kinase superfamily. Ser/Thr protein kinase family.</text>
</comment>
<evidence type="ECO:0000313" key="20">
    <source>
        <dbReference type="EMBL" id="KAJ9177438.1"/>
    </source>
</evidence>
<evidence type="ECO:0000256" key="17">
    <source>
        <dbReference type="SAM" id="Phobius"/>
    </source>
</evidence>
<dbReference type="Pfam" id="PF08263">
    <property type="entry name" value="LRRNT_2"/>
    <property type="match status" value="1"/>
</dbReference>
<gene>
    <name evidence="20" type="ORF">P3X46_012659</name>
</gene>
<keyword evidence="6 17" id="KW-0812">Transmembrane</keyword>
<evidence type="ECO:0000313" key="21">
    <source>
        <dbReference type="Proteomes" id="UP001174677"/>
    </source>
</evidence>
<dbReference type="Gene3D" id="3.30.200.20">
    <property type="entry name" value="Phosphorylase Kinase, domain 1"/>
    <property type="match status" value="1"/>
</dbReference>
<dbReference type="PROSITE" id="PS50011">
    <property type="entry name" value="PROTEIN_KINASE_DOM"/>
    <property type="match status" value="1"/>
</dbReference>
<evidence type="ECO:0000256" key="12">
    <source>
        <dbReference type="ARBA" id="ARBA00022989"/>
    </source>
</evidence>
<dbReference type="SUPFAM" id="SSF52047">
    <property type="entry name" value="RNI-like"/>
    <property type="match status" value="2"/>
</dbReference>
<dbReference type="EMBL" id="JARPOI010000007">
    <property type="protein sequence ID" value="KAJ9177438.1"/>
    <property type="molecule type" value="Genomic_DNA"/>
</dbReference>
<dbReference type="Proteomes" id="UP001174677">
    <property type="component" value="Chromosome 7"/>
</dbReference>
<dbReference type="InterPro" id="IPR051716">
    <property type="entry name" value="Plant_RL_S/T_kinase"/>
</dbReference>
<evidence type="ECO:0000256" key="9">
    <source>
        <dbReference type="ARBA" id="ARBA00022741"/>
    </source>
</evidence>
<dbReference type="InterPro" id="IPR011009">
    <property type="entry name" value="Kinase-like_dom_sf"/>
</dbReference>